<feature type="region of interest" description="Disordered" evidence="1">
    <location>
        <begin position="133"/>
        <end position="204"/>
    </location>
</feature>
<dbReference type="PATRIC" id="fig|889378.3.peg.1064"/>
<dbReference type="STRING" id="889378.Spiaf_1063"/>
<name>H9UI07_SPIAZ</name>
<dbReference type="Proteomes" id="UP000007383">
    <property type="component" value="Chromosome"/>
</dbReference>
<keyword evidence="2" id="KW-0418">Kinase</keyword>
<dbReference type="eggNOG" id="COG3869">
    <property type="taxonomic scope" value="Bacteria"/>
</dbReference>
<dbReference type="EMBL" id="CP003282">
    <property type="protein sequence ID" value="AFG37150.1"/>
    <property type="molecule type" value="Genomic_DNA"/>
</dbReference>
<dbReference type="InterPro" id="IPR014746">
    <property type="entry name" value="Gln_synth/guanido_kin_cat_dom"/>
</dbReference>
<dbReference type="HOGENOM" id="CLU_516685_0_0_12"/>
<protein>
    <submittedName>
        <fullName evidence="2">Arginine kinase</fullName>
    </submittedName>
</protein>
<dbReference type="GO" id="GO:0016301">
    <property type="term" value="F:kinase activity"/>
    <property type="evidence" value="ECO:0007669"/>
    <property type="project" value="UniProtKB-KW"/>
</dbReference>
<evidence type="ECO:0000256" key="1">
    <source>
        <dbReference type="SAM" id="MobiDB-lite"/>
    </source>
</evidence>
<keyword evidence="2" id="KW-0808">Transferase</keyword>
<organism evidence="2 3">
    <name type="scientific">Spirochaeta africana (strain ATCC 700263 / DSM 8902 / Z-7692)</name>
    <dbReference type="NCBI Taxonomy" id="889378"/>
    <lineage>
        <taxon>Bacteria</taxon>
        <taxon>Pseudomonadati</taxon>
        <taxon>Spirochaetota</taxon>
        <taxon>Spirochaetia</taxon>
        <taxon>Spirochaetales</taxon>
        <taxon>Spirochaetaceae</taxon>
        <taxon>Spirochaeta</taxon>
    </lineage>
</organism>
<accession>H9UI07</accession>
<proteinExistence type="predicted"/>
<dbReference type="SUPFAM" id="SSF55931">
    <property type="entry name" value="Glutamine synthetase/guanido kinase"/>
    <property type="match status" value="1"/>
</dbReference>
<sequence>MRCTRCNILAEEVRLYRTTGTGRSGIRLCRHCADELMIPVNNPELPLRDQDILEGLLDDSGELRCRECGRSDVEVTESGLLGCEGCLDAFGDQLADRLIPLTARIKHAVGVAPYHVGSLPPALADFRQTMRQIADPGQGPDRQPPEGEHPPESSPDPAQSPHPAGPPAPDQQPSATQPSHPAGPSQLHSPALSPSAPQTDSFAWFDGSGPAGDVVLCSRAVYSRSLQPIPLQQGMQREIAEQYLQLLTDHTSPAGLPGTGGMLNAAENAILRERFLLDHSDDQPQAQVSTNGREVLLGGREDLRCVTVAAGLQLNSVLAQQLMDRIDEHLPVRARIDFGYIPRTVRGIGEGLQLSAVLQLWGLDAFGLTRTVINENCPENVTWRQLPGSMVHIATGSCLGITRQQLTELLEGCIVALVHYERTARTDLLQQRPEEWRQRLRELLQHAVQLPGLGFDTAVRLLGDLRIGGIAGFWPGIHLNELTRLMVCVQDAHVRQLFPDEQQLDQARKSLVLTGVRSILQEEQIDV</sequence>
<dbReference type="OrthoDB" id="9791353at2"/>
<evidence type="ECO:0000313" key="3">
    <source>
        <dbReference type="Proteomes" id="UP000007383"/>
    </source>
</evidence>
<dbReference type="KEGG" id="sfc:Spiaf_1063"/>
<reference evidence="3" key="1">
    <citation type="journal article" date="2013" name="Stand. Genomic Sci.">
        <title>Complete genome sequence of the halophilic bacterium Spirochaeta africana type strain (Z-7692(T)) from the alkaline Lake Magadi in the East African Rift.</title>
        <authorList>
            <person name="Liolos K."/>
            <person name="Abt B."/>
            <person name="Scheuner C."/>
            <person name="Teshima H."/>
            <person name="Held B."/>
            <person name="Lapidus A."/>
            <person name="Nolan M."/>
            <person name="Lucas S."/>
            <person name="Deshpande S."/>
            <person name="Cheng J.F."/>
            <person name="Tapia R."/>
            <person name="Goodwin L.A."/>
            <person name="Pitluck S."/>
            <person name="Pagani I."/>
            <person name="Ivanova N."/>
            <person name="Mavromatis K."/>
            <person name="Mikhailova N."/>
            <person name="Huntemann M."/>
            <person name="Pati A."/>
            <person name="Chen A."/>
            <person name="Palaniappan K."/>
            <person name="Land M."/>
            <person name="Rohde M."/>
            <person name="Tindall B.J."/>
            <person name="Detter J.C."/>
            <person name="Goker M."/>
            <person name="Bristow J."/>
            <person name="Eisen J.A."/>
            <person name="Markowitz V."/>
            <person name="Hugenholtz P."/>
            <person name="Woyke T."/>
            <person name="Klenk H.P."/>
            <person name="Kyrpides N.C."/>
        </authorList>
    </citation>
    <scope>NUCLEOTIDE SEQUENCE</scope>
    <source>
        <strain evidence="3">ATCC 700263 / DSM 8902 / Z-7692</strain>
    </source>
</reference>
<dbReference type="Gene3D" id="3.30.590.10">
    <property type="entry name" value="Glutamine synthetase/guanido kinase, catalytic domain"/>
    <property type="match status" value="1"/>
</dbReference>
<dbReference type="AlphaFoldDB" id="H9UI07"/>
<gene>
    <name evidence="2" type="ordered locus">Spiaf_1063</name>
</gene>
<feature type="compositionally biased region" description="Pro residues" evidence="1">
    <location>
        <begin position="152"/>
        <end position="170"/>
    </location>
</feature>
<keyword evidence="3" id="KW-1185">Reference proteome</keyword>
<dbReference type="RefSeq" id="WP_014455142.1">
    <property type="nucleotide sequence ID" value="NC_017098.1"/>
</dbReference>
<dbReference type="eggNOG" id="COG3880">
    <property type="taxonomic scope" value="Bacteria"/>
</dbReference>
<evidence type="ECO:0000313" key="2">
    <source>
        <dbReference type="EMBL" id="AFG37150.1"/>
    </source>
</evidence>